<evidence type="ECO:0000259" key="2">
    <source>
        <dbReference type="Pfam" id="PF25597"/>
    </source>
</evidence>
<comment type="caution">
    <text evidence="3">The sequence shown here is derived from an EMBL/GenBank/DDBJ whole genome shotgun (WGS) entry which is preliminary data.</text>
</comment>
<accession>A0A7J0DH24</accession>
<feature type="region of interest" description="Disordered" evidence="1">
    <location>
        <begin position="228"/>
        <end position="258"/>
    </location>
</feature>
<reference evidence="4" key="1">
    <citation type="submission" date="2019-07" db="EMBL/GenBank/DDBJ databases">
        <title>De Novo Assembly of kiwifruit Actinidia rufa.</title>
        <authorList>
            <person name="Sugita-Konishi S."/>
            <person name="Sato K."/>
            <person name="Mori E."/>
            <person name="Abe Y."/>
            <person name="Kisaki G."/>
            <person name="Hamano K."/>
            <person name="Suezawa K."/>
            <person name="Otani M."/>
            <person name="Fukuda T."/>
            <person name="Manabe T."/>
            <person name="Gomi K."/>
            <person name="Tabuchi M."/>
            <person name="Akimitsu K."/>
            <person name="Kataoka I."/>
        </authorList>
    </citation>
    <scope>NUCLEOTIDE SEQUENCE [LARGE SCALE GENOMIC DNA]</scope>
    <source>
        <strain evidence="4">cv. Fuchu</strain>
    </source>
</reference>
<evidence type="ECO:0000313" key="4">
    <source>
        <dbReference type="Proteomes" id="UP000585474"/>
    </source>
</evidence>
<evidence type="ECO:0000313" key="3">
    <source>
        <dbReference type="EMBL" id="GFS33956.1"/>
    </source>
</evidence>
<feature type="compositionally biased region" description="Low complexity" evidence="1">
    <location>
        <begin position="248"/>
        <end position="258"/>
    </location>
</feature>
<gene>
    <name evidence="3" type="ORF">Acr_00g0031450</name>
</gene>
<keyword evidence="4" id="KW-1185">Reference proteome</keyword>
<organism evidence="3 4">
    <name type="scientific">Actinidia rufa</name>
    <dbReference type="NCBI Taxonomy" id="165716"/>
    <lineage>
        <taxon>Eukaryota</taxon>
        <taxon>Viridiplantae</taxon>
        <taxon>Streptophyta</taxon>
        <taxon>Embryophyta</taxon>
        <taxon>Tracheophyta</taxon>
        <taxon>Spermatophyta</taxon>
        <taxon>Magnoliopsida</taxon>
        <taxon>eudicotyledons</taxon>
        <taxon>Gunneridae</taxon>
        <taxon>Pentapetalae</taxon>
        <taxon>asterids</taxon>
        <taxon>Ericales</taxon>
        <taxon>Actinidiaceae</taxon>
        <taxon>Actinidia</taxon>
    </lineage>
</organism>
<dbReference type="InterPro" id="IPR057670">
    <property type="entry name" value="SH3_retrovirus"/>
</dbReference>
<dbReference type="OrthoDB" id="6776856at2759"/>
<dbReference type="AlphaFoldDB" id="A0A7J0DH24"/>
<name>A0A7J0DH24_9ERIC</name>
<dbReference type="EMBL" id="BJWL01000200">
    <property type="protein sequence ID" value="GFS33956.1"/>
    <property type="molecule type" value="Genomic_DNA"/>
</dbReference>
<protein>
    <recommendedName>
        <fullName evidence="2">Retroviral polymerase SH3-like domain-containing protein</fullName>
    </recommendedName>
</protein>
<proteinExistence type="predicted"/>
<dbReference type="Pfam" id="PF25597">
    <property type="entry name" value="SH3_retrovirus"/>
    <property type="match status" value="1"/>
</dbReference>
<dbReference type="Proteomes" id="UP000585474">
    <property type="component" value="Unassembled WGS sequence"/>
</dbReference>
<feature type="domain" description="Retroviral polymerase SH3-like" evidence="2">
    <location>
        <begin position="139"/>
        <end position="198"/>
    </location>
</feature>
<evidence type="ECO:0000256" key="1">
    <source>
        <dbReference type="SAM" id="MobiDB-lite"/>
    </source>
</evidence>
<sequence length="283" mass="30481">MVVVAVEAKAKALLGLIAQLQSHLGLAPASPSSGPTATIVAKTPTALHGKSGYPTWILNSGANNHMTGELATFTSSVTSVNQSNCIADGSSIPIRSQGPDFEEDFWHGTPSRVLQGKAPLYILQLDNILFSIILRVFECTCFVQNRSQTRTKLDDNVVRCIFLGYSSMSKGYSCYDPVIRHMYHSLDVMFLETVPTPSPGTDSEILAVDNPIPPRLLPILEPPPPTPNGSLPLIVSPNPSPRSQARLPTSSPESSISPPLVSYIPPPRYPTCSLSPLLFSSFQ</sequence>